<name>G0TSJ1_TRYVY</name>
<reference evidence="2" key="1">
    <citation type="journal article" date="2012" name="Proc. Natl. Acad. Sci. U.S.A.">
        <title>Antigenic diversity is generated by distinct evolutionary mechanisms in African trypanosome species.</title>
        <authorList>
            <person name="Jackson A.P."/>
            <person name="Berry A."/>
            <person name="Aslett M."/>
            <person name="Allison H.C."/>
            <person name="Burton P."/>
            <person name="Vavrova-Anderson J."/>
            <person name="Brown R."/>
            <person name="Browne H."/>
            <person name="Corton N."/>
            <person name="Hauser H."/>
            <person name="Gamble J."/>
            <person name="Gilderthorp R."/>
            <person name="Marcello L."/>
            <person name="McQuillan J."/>
            <person name="Otto T.D."/>
            <person name="Quail M.A."/>
            <person name="Sanders M.J."/>
            <person name="van Tonder A."/>
            <person name="Ginger M.L."/>
            <person name="Field M.C."/>
            <person name="Barry J.D."/>
            <person name="Hertz-Fowler C."/>
            <person name="Berriman M."/>
        </authorList>
    </citation>
    <scope>NUCLEOTIDE SEQUENCE</scope>
    <source>
        <strain evidence="2">Y486</strain>
    </source>
</reference>
<gene>
    <name evidence="2" type="ORF">TVY486_0301080</name>
</gene>
<feature type="region of interest" description="Disordered" evidence="1">
    <location>
        <begin position="1004"/>
        <end position="1038"/>
    </location>
</feature>
<proteinExistence type="predicted"/>
<organism evidence="2">
    <name type="scientific">Trypanosoma vivax (strain Y486)</name>
    <dbReference type="NCBI Taxonomy" id="1055687"/>
    <lineage>
        <taxon>Eukaryota</taxon>
        <taxon>Discoba</taxon>
        <taxon>Euglenozoa</taxon>
        <taxon>Kinetoplastea</taxon>
        <taxon>Metakinetoplastina</taxon>
        <taxon>Trypanosomatida</taxon>
        <taxon>Trypanosomatidae</taxon>
        <taxon>Trypanosoma</taxon>
        <taxon>Duttonella</taxon>
    </lineage>
</organism>
<feature type="compositionally biased region" description="Basic and acidic residues" evidence="1">
    <location>
        <begin position="1335"/>
        <end position="1352"/>
    </location>
</feature>
<feature type="region of interest" description="Disordered" evidence="1">
    <location>
        <begin position="1320"/>
        <end position="1367"/>
    </location>
</feature>
<dbReference type="OMA" id="SCALRYP"/>
<dbReference type="EMBL" id="HE573019">
    <property type="protein sequence ID" value="CCC46918.1"/>
    <property type="molecule type" value="Genomic_DNA"/>
</dbReference>
<dbReference type="PROSITE" id="PS50096">
    <property type="entry name" value="IQ"/>
    <property type="match status" value="1"/>
</dbReference>
<sequence length="1367" mass="149622">MTALCKTDEQLHAQEGEPDCRFWWTHGRLTDEAAASCMCPNAEGVILSCLEQLKEKAHTAIDMLSSQRKDLDSADDRPEAATNGVLPKVWHEELVLLRDKLVEAFNATQQQRAENQGDTTLLRTHNGEPADSRGLSVVLRRAHLLLIKTIFSAWVARSVANGRGNADALLSSLLDALLDGMAFTHSSLWGAGDCVGVEDAEMAKTVAHFLQNSLGMTPTEQSQYLPEFVRHSWESFVSRLAELEEKVHRCCGASTQHNEEAESDPQTQQLIARDLVANIACVFELLDVRPSAVAAATGASHGDCYVVVTTAEQAGVIVQSLGRWLPECGEFLLSLAPRDSRGERTQCRNANESEVNGSKGDIGGGQQEINTAVVLTATEARAWVHRVERQLLSVCRLLEQLEGASPWLVVVADIASRALRLPVIAPCKDADDGDAVYNSVSREHRALRAWLGWHKRVLYGTAFPESARSTAPQTLMEACSACSRDVLMSVLVQGETLNDLKTRALRLLLLHRSISTLRQVAQLLCPTSSLEKDCDFEAVITDKLTSDARAAAYTEESLQENGVVSIYFPKLFEAACILEKCLVSICAEVENLLKSGGGGGVSDPAAEAAMLVEKFFGASLDESLAEMETGGSANVSCTSMSEWLMFLAFICSDAPLFSSDSLRHIRRAARLFFAPGLPMMRSLHNLILRRKLHGLVAFFLPPLRAIGIDHSTAPDASHMSCALRYPRSAEVAYLQELPRGYYSRQPHRLALNAKNDALHFFHEILMFTTSGKEDDKMKKLKEERVATRRLFVDIVAHIGTLVIARLRGDMDRRSLGGAVAYVAMDAMVAFFLSVMRLCSGVLYWNVSQRHEVQQAIAEQLIGSVVTASSPLACFSKALLLRGGCTLGDGNSAASLSANKGEEVDANEDTGTELPHAWSDWFCAVELEDIDPRASVCAMTLLRNCNRIYMKSIPTRTLLACRATLEQNSSSEKEANTREKTIAAMELAIRQDINVLQIQQWEKKNPKSGIGSSACGGEDEKKLETSPSGEGGKETEMGASKSFAPAAGDKSVVVPGENQLPHDFAHEPLTSATLKPYIEAVSATLVMRARMSVVDGVVAAVAMKKWLVACAGKLEPRMLLEVVRRVVLHVSTKLIHATKHECLALSALLGTIVNEIALPYELSFFNLRSSSGSQAQWQEDATTPSSSSDVEWLRTAFPSHVRDANILLHTLIVESTRLVVRFLGESTPLGDWKAYIVTSHLRCIMGLVRRHEASLREAIKKRREALGSRSVLSQSARPIDLLSRLELPLLEKMTTLAVDVDHLFSNASQLAAAPSKAVGAAKASAARGDYDSGAPHGDDHRRKRERAEEEQQVHHSRGWRSSGRDRDH</sequence>
<evidence type="ECO:0000256" key="1">
    <source>
        <dbReference type="SAM" id="MobiDB-lite"/>
    </source>
</evidence>
<protein>
    <submittedName>
        <fullName evidence="2">Uncharacterized protein</fullName>
    </submittedName>
</protein>
<dbReference type="VEuPathDB" id="TriTrypDB:TvY486_0301080"/>
<accession>G0TSJ1</accession>
<evidence type="ECO:0000313" key="2">
    <source>
        <dbReference type="EMBL" id="CCC46918.1"/>
    </source>
</evidence>